<evidence type="ECO:0000256" key="7">
    <source>
        <dbReference type="SAM" id="Phobius"/>
    </source>
</evidence>
<evidence type="ECO:0000313" key="8">
    <source>
        <dbReference type="EMBL" id="KAK8035562.1"/>
    </source>
</evidence>
<evidence type="ECO:0000256" key="4">
    <source>
        <dbReference type="ARBA" id="ARBA00022989"/>
    </source>
</evidence>
<feature type="transmembrane region" description="Helical" evidence="7">
    <location>
        <begin position="65"/>
        <end position="81"/>
    </location>
</feature>
<sequence>MDKEDFIELRSRAARDNGDDENTKVSSSTTTVQAAHDKSDVSGSSGTSGSVADEAVHNQTRTRRLFSMSQLFAFSLTYMGTWEGWNVNMTSALLNGGPRALFFGAFLALAGAWAQAASVAEMASLQPVAGAQYHWTYHLAPKRVRRFMCYLQGWATWFGYVALLASIANSVVIQLEALIAFNHPSYVPGGWHTSVMVIALCVGEGLLNMFAFKLVPWVEMTGGVLHVAMFIVFIILFPVMGTRHNSDILFLDSTASGWVDKPGVSWNLGMITLTWALTGFDSAIHMSEETKAAKSAVPRAIFWSIFMNSLMGLVYISVFLIAMGPVDEVMGASMPLIHVIMRTVRSERATTALYSLYWFNGIASNLASIASVSRLTWAWSRDGGLPIYFSYIDPKLRVPARALCLTVVLVSLLCLLNIGGTTFIVFGAITGLTCWALYFSYAICLVSIISARFNGQEGGGGLKLGSWNLGRFGLVINCFALVYTLYIMVWLPFPQSTPVDAAGMNYCAPMVGFVLIFTLGMWFGWARKNWPGPNVKIRDFVIAQTS</sequence>
<feature type="transmembrane region" description="Helical" evidence="7">
    <location>
        <begin position="356"/>
        <end position="377"/>
    </location>
</feature>
<comment type="caution">
    <text evidence="8">The sequence shown here is derived from an EMBL/GenBank/DDBJ whole genome shotgun (WGS) entry which is preliminary data.</text>
</comment>
<evidence type="ECO:0000256" key="5">
    <source>
        <dbReference type="ARBA" id="ARBA00023136"/>
    </source>
</evidence>
<keyword evidence="3 7" id="KW-0812">Transmembrane</keyword>
<feature type="transmembrane region" description="Helical" evidence="7">
    <location>
        <begin position="224"/>
        <end position="243"/>
    </location>
</feature>
<feature type="transmembrane region" description="Helical" evidence="7">
    <location>
        <begin position="301"/>
        <end position="324"/>
    </location>
</feature>
<accession>A0ABR1SML9</accession>
<dbReference type="PIRSF" id="PIRSF006060">
    <property type="entry name" value="AA_transporter"/>
    <property type="match status" value="1"/>
</dbReference>
<organism evidence="8 9">
    <name type="scientific">Apiospora rasikravindrae</name>
    <dbReference type="NCBI Taxonomy" id="990691"/>
    <lineage>
        <taxon>Eukaryota</taxon>
        <taxon>Fungi</taxon>
        <taxon>Dikarya</taxon>
        <taxon>Ascomycota</taxon>
        <taxon>Pezizomycotina</taxon>
        <taxon>Sordariomycetes</taxon>
        <taxon>Xylariomycetidae</taxon>
        <taxon>Amphisphaeriales</taxon>
        <taxon>Apiosporaceae</taxon>
        <taxon>Apiospora</taxon>
    </lineage>
</organism>
<comment type="subcellular location">
    <subcellularLocation>
        <location evidence="1">Membrane</location>
        <topology evidence="1">Multi-pass membrane protein</topology>
    </subcellularLocation>
</comment>
<feature type="region of interest" description="Disordered" evidence="6">
    <location>
        <begin position="11"/>
        <end position="52"/>
    </location>
</feature>
<feature type="transmembrane region" description="Helical" evidence="7">
    <location>
        <begin position="191"/>
        <end position="212"/>
    </location>
</feature>
<feature type="transmembrane region" description="Helical" evidence="7">
    <location>
        <begin position="472"/>
        <end position="491"/>
    </location>
</feature>
<dbReference type="Gene3D" id="1.20.1740.10">
    <property type="entry name" value="Amino acid/polyamine transporter I"/>
    <property type="match status" value="1"/>
</dbReference>
<feature type="transmembrane region" description="Helical" evidence="7">
    <location>
        <begin position="263"/>
        <end position="280"/>
    </location>
</feature>
<keyword evidence="5 7" id="KW-0472">Membrane</keyword>
<evidence type="ECO:0000256" key="1">
    <source>
        <dbReference type="ARBA" id="ARBA00004141"/>
    </source>
</evidence>
<evidence type="ECO:0000256" key="3">
    <source>
        <dbReference type="ARBA" id="ARBA00022692"/>
    </source>
</evidence>
<gene>
    <name evidence="8" type="ORF">PG993_010557</name>
</gene>
<keyword evidence="4 7" id="KW-1133">Transmembrane helix</keyword>
<name>A0ABR1SML9_9PEZI</name>
<keyword evidence="2" id="KW-0813">Transport</keyword>
<evidence type="ECO:0000256" key="6">
    <source>
        <dbReference type="SAM" id="MobiDB-lite"/>
    </source>
</evidence>
<dbReference type="PANTHER" id="PTHR45649:SF5">
    <property type="entry name" value="GABA TRANSPORTER (EUROFUNG)-RELATED"/>
    <property type="match status" value="1"/>
</dbReference>
<feature type="transmembrane region" description="Helical" evidence="7">
    <location>
        <begin position="398"/>
        <end position="418"/>
    </location>
</feature>
<dbReference type="EMBL" id="JAQQWK010000009">
    <property type="protein sequence ID" value="KAK8035562.1"/>
    <property type="molecule type" value="Genomic_DNA"/>
</dbReference>
<dbReference type="PANTHER" id="PTHR45649">
    <property type="entry name" value="AMINO-ACID PERMEASE BAT1"/>
    <property type="match status" value="1"/>
</dbReference>
<protein>
    <submittedName>
        <fullName evidence="8">GABA permease</fullName>
    </submittedName>
</protein>
<feature type="transmembrane region" description="Helical" evidence="7">
    <location>
        <begin position="503"/>
        <end position="526"/>
    </location>
</feature>
<proteinExistence type="predicted"/>
<dbReference type="Proteomes" id="UP001444661">
    <property type="component" value="Unassembled WGS sequence"/>
</dbReference>
<feature type="transmembrane region" description="Helical" evidence="7">
    <location>
        <begin position="424"/>
        <end position="451"/>
    </location>
</feature>
<evidence type="ECO:0000256" key="2">
    <source>
        <dbReference type="ARBA" id="ARBA00022448"/>
    </source>
</evidence>
<dbReference type="InterPro" id="IPR002293">
    <property type="entry name" value="AA/rel_permease1"/>
</dbReference>
<feature type="compositionally biased region" description="Polar residues" evidence="6">
    <location>
        <begin position="24"/>
        <end position="33"/>
    </location>
</feature>
<dbReference type="Pfam" id="PF13520">
    <property type="entry name" value="AA_permease_2"/>
    <property type="match status" value="1"/>
</dbReference>
<keyword evidence="9" id="KW-1185">Reference proteome</keyword>
<feature type="transmembrane region" description="Helical" evidence="7">
    <location>
        <begin position="101"/>
        <end position="120"/>
    </location>
</feature>
<reference evidence="8 9" key="1">
    <citation type="submission" date="2023-01" db="EMBL/GenBank/DDBJ databases">
        <title>Analysis of 21 Apiospora genomes using comparative genomics revels a genus with tremendous synthesis potential of carbohydrate active enzymes and secondary metabolites.</title>
        <authorList>
            <person name="Sorensen T."/>
        </authorList>
    </citation>
    <scope>NUCLEOTIDE SEQUENCE [LARGE SCALE GENOMIC DNA]</scope>
    <source>
        <strain evidence="8 9">CBS 33761</strain>
    </source>
</reference>
<feature type="compositionally biased region" description="Basic and acidic residues" evidence="6">
    <location>
        <begin position="11"/>
        <end position="23"/>
    </location>
</feature>
<feature type="transmembrane region" description="Helical" evidence="7">
    <location>
        <begin position="147"/>
        <end position="171"/>
    </location>
</feature>
<evidence type="ECO:0000313" key="9">
    <source>
        <dbReference type="Proteomes" id="UP001444661"/>
    </source>
</evidence>